<proteinExistence type="inferred from homology"/>
<dbReference type="PROSITE" id="PS00083">
    <property type="entry name" value="INTRADIOL_DIOXYGENAS"/>
    <property type="match status" value="1"/>
</dbReference>
<evidence type="ECO:0000256" key="3">
    <source>
        <dbReference type="ARBA" id="ARBA00022723"/>
    </source>
</evidence>
<keyword evidence="5" id="KW-0560">Oxidoreductase</keyword>
<evidence type="ECO:0000256" key="2">
    <source>
        <dbReference type="ARBA" id="ARBA00007825"/>
    </source>
</evidence>
<dbReference type="Gene3D" id="2.60.130.10">
    <property type="entry name" value="Aromatic compound dioxygenase"/>
    <property type="match status" value="1"/>
</dbReference>
<dbReference type="SUPFAM" id="SSF49482">
    <property type="entry name" value="Aromatic compound dioxygenase"/>
    <property type="match status" value="1"/>
</dbReference>
<dbReference type="STRING" id="149040.A0A194XA51"/>
<dbReference type="InterPro" id="IPR007535">
    <property type="entry name" value="Catechol_dOase_N"/>
</dbReference>
<dbReference type="GO" id="GO:0018576">
    <property type="term" value="F:catechol 1,2-dioxygenase activity"/>
    <property type="evidence" value="ECO:0007669"/>
    <property type="project" value="InterPro"/>
</dbReference>
<keyword evidence="3" id="KW-0479">Metal-binding</keyword>
<comment type="cofactor">
    <cofactor evidence="1">
        <name>Fe(3+)</name>
        <dbReference type="ChEBI" id="CHEBI:29034"/>
    </cofactor>
</comment>
<keyword evidence="9" id="KW-1185">Reference proteome</keyword>
<evidence type="ECO:0000313" key="8">
    <source>
        <dbReference type="EMBL" id="KUJ17019.1"/>
    </source>
</evidence>
<sequence length="322" mass="36196">MSLKTGESSSNIEDLTIGNLTAHVIQMSTKGEDSRVKYLTAKLIQHLHDFVRDVELQTDEWEVAWQFLTRIGQTCTPERQEFVLLSDVLGVSALVDAINSKQTSGATESSVLGPFFSDTAKVFENGESITSNSIAGEPMLIRGAVLDTAGKPIPRALVDIWETDGNGFYDMQDVEYNEPDCRGKFFTDTSGKFYLKGVKPVDYPIPNDGPVGEILQLFNRDWYRPAHVHYMIMHPEYEKLVTAVYSRESKYIIEDPVFGTKKSLVVDFVWTQDEALAKTYGISPIERIMGSEKSRGFWLLERDFVLVSKKSKGGRKINDTVV</sequence>
<dbReference type="RefSeq" id="XP_018071374.1">
    <property type="nucleotide sequence ID" value="XM_018211910.1"/>
</dbReference>
<dbReference type="Pfam" id="PF00775">
    <property type="entry name" value="Dioxygenase_C"/>
    <property type="match status" value="1"/>
</dbReference>
<gene>
    <name evidence="8" type="ORF">LY89DRAFT_646134</name>
</gene>
<evidence type="ECO:0000256" key="5">
    <source>
        <dbReference type="ARBA" id="ARBA00023002"/>
    </source>
</evidence>
<evidence type="ECO:0000256" key="1">
    <source>
        <dbReference type="ARBA" id="ARBA00001965"/>
    </source>
</evidence>
<evidence type="ECO:0000313" key="9">
    <source>
        <dbReference type="Proteomes" id="UP000070700"/>
    </source>
</evidence>
<dbReference type="OrthoDB" id="5238185at2759"/>
<keyword evidence="6" id="KW-0408">Iron</keyword>
<dbReference type="PANTHER" id="PTHR33711">
    <property type="entry name" value="DIOXYGENASE, PUTATIVE (AFU_ORTHOLOGUE AFUA_2G02910)-RELATED"/>
    <property type="match status" value="1"/>
</dbReference>
<dbReference type="GO" id="GO:0009712">
    <property type="term" value="P:catechol-containing compound metabolic process"/>
    <property type="evidence" value="ECO:0007669"/>
    <property type="project" value="InterPro"/>
</dbReference>
<accession>A0A194XA51</accession>
<dbReference type="InterPro" id="IPR000627">
    <property type="entry name" value="Intradiol_dOase_C"/>
</dbReference>
<dbReference type="AlphaFoldDB" id="A0A194XA51"/>
<keyword evidence="4 8" id="KW-0223">Dioxygenase</keyword>
<dbReference type="Pfam" id="PF04444">
    <property type="entry name" value="Dioxygenase_N"/>
    <property type="match status" value="1"/>
</dbReference>
<name>A0A194XA51_MOLSC</name>
<dbReference type="PANTHER" id="PTHR33711:SF7">
    <property type="entry name" value="INTRADIOL RING-CLEAVAGE DIOXYGENASES DOMAIN-CONTAINING PROTEIN-RELATED"/>
    <property type="match status" value="1"/>
</dbReference>
<reference evidence="8 9" key="1">
    <citation type="submission" date="2015-10" db="EMBL/GenBank/DDBJ databases">
        <title>Full genome of DAOMC 229536 Phialocephala scopiformis, a fungal endophyte of spruce producing the potent anti-insectan compound rugulosin.</title>
        <authorList>
            <consortium name="DOE Joint Genome Institute"/>
            <person name="Walker A.K."/>
            <person name="Frasz S.L."/>
            <person name="Seifert K.A."/>
            <person name="Miller J.D."/>
            <person name="Mondo S.J."/>
            <person name="Labutti K."/>
            <person name="Lipzen A."/>
            <person name="Dockter R."/>
            <person name="Kennedy M."/>
            <person name="Grigoriev I.V."/>
            <person name="Spatafora J.W."/>
        </authorList>
    </citation>
    <scope>NUCLEOTIDE SEQUENCE [LARGE SCALE GENOMIC DNA]</scope>
    <source>
        <strain evidence="8 9">CBS 120377</strain>
    </source>
</reference>
<dbReference type="GO" id="GO:0008199">
    <property type="term" value="F:ferric iron binding"/>
    <property type="evidence" value="ECO:0007669"/>
    <property type="project" value="InterPro"/>
</dbReference>
<comment type="similarity">
    <text evidence="2">Belongs to the intradiol ring-cleavage dioxygenase family.</text>
</comment>
<feature type="domain" description="Intradiol ring-cleavage dioxygenases" evidence="7">
    <location>
        <begin position="141"/>
        <end position="169"/>
    </location>
</feature>
<dbReference type="InterPro" id="IPR015889">
    <property type="entry name" value="Intradiol_dOase_core"/>
</dbReference>
<organism evidence="8 9">
    <name type="scientific">Mollisia scopiformis</name>
    <name type="common">Conifer needle endophyte fungus</name>
    <name type="synonym">Phialocephala scopiformis</name>
    <dbReference type="NCBI Taxonomy" id="149040"/>
    <lineage>
        <taxon>Eukaryota</taxon>
        <taxon>Fungi</taxon>
        <taxon>Dikarya</taxon>
        <taxon>Ascomycota</taxon>
        <taxon>Pezizomycotina</taxon>
        <taxon>Leotiomycetes</taxon>
        <taxon>Helotiales</taxon>
        <taxon>Mollisiaceae</taxon>
        <taxon>Mollisia</taxon>
    </lineage>
</organism>
<dbReference type="InParanoid" id="A0A194XA51"/>
<dbReference type="Proteomes" id="UP000070700">
    <property type="component" value="Unassembled WGS sequence"/>
</dbReference>
<evidence type="ECO:0000256" key="4">
    <source>
        <dbReference type="ARBA" id="ARBA00022964"/>
    </source>
</evidence>
<dbReference type="EMBL" id="KQ947415">
    <property type="protein sequence ID" value="KUJ17019.1"/>
    <property type="molecule type" value="Genomic_DNA"/>
</dbReference>
<protein>
    <submittedName>
        <fullName evidence="8">Dioxygenase</fullName>
    </submittedName>
</protein>
<dbReference type="InterPro" id="IPR050770">
    <property type="entry name" value="Intradiol_RC_Dioxygenase"/>
</dbReference>
<evidence type="ECO:0000259" key="7">
    <source>
        <dbReference type="PROSITE" id="PS00083"/>
    </source>
</evidence>
<evidence type="ECO:0000256" key="6">
    <source>
        <dbReference type="ARBA" id="ARBA00023004"/>
    </source>
</evidence>
<dbReference type="KEGG" id="psco:LY89DRAFT_646134"/>
<dbReference type="GeneID" id="28821636"/>